<dbReference type="PANTHER" id="PTHR43798">
    <property type="entry name" value="MONOACYLGLYCEROL LIPASE"/>
    <property type="match status" value="1"/>
</dbReference>
<dbReference type="PANTHER" id="PTHR43798:SF31">
    <property type="entry name" value="AB HYDROLASE SUPERFAMILY PROTEIN YCLE"/>
    <property type="match status" value="1"/>
</dbReference>
<feature type="domain" description="AB hydrolase-1" evidence="2">
    <location>
        <begin position="14"/>
        <end position="214"/>
    </location>
</feature>
<comment type="caution">
    <text evidence="3">The sequence shown here is derived from an EMBL/GenBank/DDBJ whole genome shotgun (WGS) entry which is preliminary data.</text>
</comment>
<dbReference type="InterPro" id="IPR029058">
    <property type="entry name" value="AB_hydrolase_fold"/>
</dbReference>
<dbReference type="AlphaFoldDB" id="A0A562IRT3"/>
<protein>
    <submittedName>
        <fullName evidence="3">Pimeloyl-ACP methyl ester carboxylesterase</fullName>
    </submittedName>
</protein>
<dbReference type="Proteomes" id="UP000321490">
    <property type="component" value="Unassembled WGS sequence"/>
</dbReference>
<name>A0A562IRT3_9ACTN</name>
<sequence length="223" mass="23801">MSSGGVPGVPRTGVVWVPGLGLDRRSSARVRGRIGGAVVHLPGLGRRETVPPAPVLAARLAAELPAGRVVLVGHSQSCGVVAALAEHDPRVAGVLLLGPTPDPRTRRLRVLAGRWARTAVHEPWWQVPLLLAQWATTGPVRMSALWRRTSGERLDGRLRRVRVPVVVLRGSHDALCPHDWARQLAAAAPHGRLVELPGAAHMTPQTHPDEVAAVVADLVRQVS</sequence>
<dbReference type="Pfam" id="PF12697">
    <property type="entry name" value="Abhydrolase_6"/>
    <property type="match status" value="1"/>
</dbReference>
<dbReference type="GO" id="GO:0016020">
    <property type="term" value="C:membrane"/>
    <property type="evidence" value="ECO:0007669"/>
    <property type="project" value="TreeGrafter"/>
</dbReference>
<accession>A0A562IRT3</accession>
<proteinExistence type="predicted"/>
<dbReference type="InterPro" id="IPR050266">
    <property type="entry name" value="AB_hydrolase_sf"/>
</dbReference>
<organism evidence="3 4">
    <name type="scientific">Modestobacter roseus</name>
    <dbReference type="NCBI Taxonomy" id="1181884"/>
    <lineage>
        <taxon>Bacteria</taxon>
        <taxon>Bacillati</taxon>
        <taxon>Actinomycetota</taxon>
        <taxon>Actinomycetes</taxon>
        <taxon>Geodermatophilales</taxon>
        <taxon>Geodermatophilaceae</taxon>
        <taxon>Modestobacter</taxon>
    </lineage>
</organism>
<evidence type="ECO:0000259" key="2">
    <source>
        <dbReference type="Pfam" id="PF12697"/>
    </source>
</evidence>
<reference evidence="3 4" key="1">
    <citation type="submission" date="2019-07" db="EMBL/GenBank/DDBJ databases">
        <title>R&amp;d 2014.</title>
        <authorList>
            <person name="Klenk H.-P."/>
        </authorList>
    </citation>
    <scope>NUCLEOTIDE SEQUENCE [LARGE SCALE GENOMIC DNA]</scope>
    <source>
        <strain evidence="3 4">DSM 45764</strain>
    </source>
</reference>
<dbReference type="Gene3D" id="3.40.50.1820">
    <property type="entry name" value="alpha/beta hydrolase"/>
    <property type="match status" value="1"/>
</dbReference>
<dbReference type="GO" id="GO:0016787">
    <property type="term" value="F:hydrolase activity"/>
    <property type="evidence" value="ECO:0007669"/>
    <property type="project" value="UniProtKB-KW"/>
</dbReference>
<dbReference type="SUPFAM" id="SSF53474">
    <property type="entry name" value="alpha/beta-Hydrolases"/>
    <property type="match status" value="1"/>
</dbReference>
<evidence type="ECO:0000256" key="1">
    <source>
        <dbReference type="ARBA" id="ARBA00022801"/>
    </source>
</evidence>
<dbReference type="EMBL" id="VLKF01000001">
    <property type="protein sequence ID" value="TWH73721.1"/>
    <property type="molecule type" value="Genomic_DNA"/>
</dbReference>
<evidence type="ECO:0000313" key="3">
    <source>
        <dbReference type="EMBL" id="TWH73721.1"/>
    </source>
</evidence>
<keyword evidence="1" id="KW-0378">Hydrolase</keyword>
<gene>
    <name evidence="3" type="ORF">JD78_02245</name>
</gene>
<evidence type="ECO:0000313" key="4">
    <source>
        <dbReference type="Proteomes" id="UP000321490"/>
    </source>
</evidence>
<dbReference type="InterPro" id="IPR000073">
    <property type="entry name" value="AB_hydrolase_1"/>
</dbReference>
<keyword evidence="4" id="KW-1185">Reference proteome</keyword>